<dbReference type="NCBIfam" id="TIGR00231">
    <property type="entry name" value="small_GTP"/>
    <property type="match status" value="1"/>
</dbReference>
<evidence type="ECO:0000256" key="7">
    <source>
        <dbReference type="HAMAP-Rule" id="MF_00054"/>
    </source>
</evidence>
<dbReference type="InterPro" id="IPR020568">
    <property type="entry name" value="Ribosomal_Su5_D2-typ_SF"/>
</dbReference>
<dbReference type="GO" id="GO:0032790">
    <property type="term" value="P:ribosome disassembly"/>
    <property type="evidence" value="ECO:0007669"/>
    <property type="project" value="TreeGrafter"/>
</dbReference>
<dbReference type="InterPro" id="IPR041095">
    <property type="entry name" value="EFG_II"/>
</dbReference>
<evidence type="ECO:0000256" key="5">
    <source>
        <dbReference type="ARBA" id="ARBA00023134"/>
    </source>
</evidence>
<evidence type="ECO:0000256" key="1">
    <source>
        <dbReference type="ARBA" id="ARBA00005870"/>
    </source>
</evidence>
<dbReference type="Pfam" id="PF00679">
    <property type="entry name" value="EFG_C"/>
    <property type="match status" value="1"/>
</dbReference>
<protein>
    <recommendedName>
        <fullName evidence="7 8">Elongation factor G</fullName>
        <shortName evidence="7">EF-G</shortName>
    </recommendedName>
</protein>
<dbReference type="InterPro" id="IPR027417">
    <property type="entry name" value="P-loop_NTPase"/>
</dbReference>
<dbReference type="InterPro" id="IPR005225">
    <property type="entry name" value="Small_GTP-bd"/>
</dbReference>
<dbReference type="PROSITE" id="PS51722">
    <property type="entry name" value="G_TR_2"/>
    <property type="match status" value="1"/>
</dbReference>
<dbReference type="Proteomes" id="UP000321386">
    <property type="component" value="Unassembled WGS sequence"/>
</dbReference>
<evidence type="ECO:0000256" key="9">
    <source>
        <dbReference type="SAM" id="MobiDB-lite"/>
    </source>
</evidence>
<dbReference type="PANTHER" id="PTHR43261:SF1">
    <property type="entry name" value="RIBOSOME-RELEASING FACTOR 2, MITOCHONDRIAL"/>
    <property type="match status" value="1"/>
</dbReference>
<comment type="similarity">
    <text evidence="1 7">Belongs to the TRAFAC class translation factor GTPase superfamily. Classic translation factor GTPase family. EF-G/EF-2 subfamily.</text>
</comment>
<dbReference type="Gene3D" id="2.40.30.10">
    <property type="entry name" value="Translation factors"/>
    <property type="match status" value="1"/>
</dbReference>
<organism evidence="11 12">
    <name type="scientific">Cellulomonas persica</name>
    <dbReference type="NCBI Taxonomy" id="76861"/>
    <lineage>
        <taxon>Bacteria</taxon>
        <taxon>Bacillati</taxon>
        <taxon>Actinomycetota</taxon>
        <taxon>Actinomycetes</taxon>
        <taxon>Micrococcales</taxon>
        <taxon>Cellulomonadaceae</taxon>
        <taxon>Cellulomonas</taxon>
    </lineage>
</organism>
<dbReference type="InterPro" id="IPR000640">
    <property type="entry name" value="EFG_V-like"/>
</dbReference>
<dbReference type="Pfam" id="PF00009">
    <property type="entry name" value="GTP_EFTU"/>
    <property type="match status" value="1"/>
</dbReference>
<dbReference type="InterPro" id="IPR004540">
    <property type="entry name" value="Transl_elong_EFG/EF2"/>
</dbReference>
<feature type="binding site" evidence="7">
    <location>
        <begin position="42"/>
        <end position="49"/>
    </location>
    <ligand>
        <name>GTP</name>
        <dbReference type="ChEBI" id="CHEBI:37565"/>
    </ligand>
</feature>
<dbReference type="NCBIfam" id="TIGR00484">
    <property type="entry name" value="EF-G"/>
    <property type="match status" value="1"/>
</dbReference>
<keyword evidence="5 7" id="KW-0342">GTP-binding</keyword>
<dbReference type="InterPro" id="IPR009022">
    <property type="entry name" value="EFG_III"/>
</dbReference>
<accession>A0A510UX71</accession>
<dbReference type="InterPro" id="IPR035647">
    <property type="entry name" value="EFG_III/V"/>
</dbReference>
<dbReference type="CDD" id="cd01886">
    <property type="entry name" value="EF-G"/>
    <property type="match status" value="1"/>
</dbReference>
<dbReference type="GO" id="GO:0005737">
    <property type="term" value="C:cytoplasm"/>
    <property type="evidence" value="ECO:0007669"/>
    <property type="project" value="UniProtKB-SubCell"/>
</dbReference>
<feature type="binding site" evidence="7">
    <location>
        <begin position="160"/>
        <end position="163"/>
    </location>
    <ligand>
        <name>GTP</name>
        <dbReference type="ChEBI" id="CHEBI:37565"/>
    </ligand>
</feature>
<evidence type="ECO:0000256" key="2">
    <source>
        <dbReference type="ARBA" id="ARBA00022741"/>
    </source>
</evidence>
<dbReference type="Gene3D" id="3.30.70.870">
    <property type="entry name" value="Elongation Factor G (Translational Gtpase), domain 3"/>
    <property type="match status" value="1"/>
</dbReference>
<reference evidence="11 12" key="1">
    <citation type="submission" date="2019-07" db="EMBL/GenBank/DDBJ databases">
        <title>Whole genome shotgun sequence of Cellulomonas persica NBRC 101101.</title>
        <authorList>
            <person name="Hosoyama A."/>
            <person name="Uohara A."/>
            <person name="Ohji S."/>
            <person name="Ichikawa N."/>
        </authorList>
    </citation>
    <scope>NUCLEOTIDE SEQUENCE [LARGE SCALE GENOMIC DNA]</scope>
    <source>
        <strain evidence="11 12">NBRC 101101</strain>
    </source>
</reference>
<gene>
    <name evidence="7 11" type="primary">fusA</name>
    <name evidence="11" type="ORF">CPE01_18440</name>
</gene>
<dbReference type="CDD" id="cd01434">
    <property type="entry name" value="EFG_mtEFG1_IV"/>
    <property type="match status" value="1"/>
</dbReference>
<dbReference type="CDD" id="cd16262">
    <property type="entry name" value="EFG_III"/>
    <property type="match status" value="1"/>
</dbReference>
<comment type="function">
    <text evidence="6 7">Catalyzes the GTP-dependent ribosomal translocation step during translation elongation. During this step, the ribosome changes from the pre-translocational (PRE) to the post-translocational (POST) state as the newly formed A-site-bound peptidyl-tRNA and P-site-bound deacylated tRNA move to the P and E sites, respectively. Catalyzes the coordinated movement of the two tRNA molecules, the mRNA and conformational changes in the ribosome.</text>
</comment>
<dbReference type="InterPro" id="IPR014721">
    <property type="entry name" value="Ribsml_uS5_D2-typ_fold_subgr"/>
</dbReference>
<dbReference type="GO" id="GO:0003746">
    <property type="term" value="F:translation elongation factor activity"/>
    <property type="evidence" value="ECO:0007669"/>
    <property type="project" value="UniProtKB-UniRule"/>
</dbReference>
<dbReference type="FunFam" id="3.30.70.240:FF:000001">
    <property type="entry name" value="Elongation factor G"/>
    <property type="match status" value="1"/>
</dbReference>
<dbReference type="SUPFAM" id="SSF54980">
    <property type="entry name" value="EF-G C-terminal domain-like"/>
    <property type="match status" value="2"/>
</dbReference>
<keyword evidence="7" id="KW-0963">Cytoplasm</keyword>
<dbReference type="PRINTS" id="PR00315">
    <property type="entry name" value="ELONGATNFCT"/>
</dbReference>
<proteinExistence type="inferred from homology"/>
<evidence type="ECO:0000313" key="11">
    <source>
        <dbReference type="EMBL" id="GEK18111.1"/>
    </source>
</evidence>
<dbReference type="SUPFAM" id="SSF52540">
    <property type="entry name" value="P-loop containing nucleoside triphosphate hydrolases"/>
    <property type="match status" value="1"/>
</dbReference>
<dbReference type="SMART" id="SM00838">
    <property type="entry name" value="EFG_C"/>
    <property type="match status" value="1"/>
</dbReference>
<evidence type="ECO:0000259" key="10">
    <source>
        <dbReference type="PROSITE" id="PS51722"/>
    </source>
</evidence>
<dbReference type="PANTHER" id="PTHR43261">
    <property type="entry name" value="TRANSLATION ELONGATION FACTOR G-RELATED"/>
    <property type="match status" value="1"/>
</dbReference>
<feature type="compositionally biased region" description="Basic residues" evidence="9">
    <location>
        <begin position="1"/>
        <end position="10"/>
    </location>
</feature>
<dbReference type="InterPro" id="IPR031157">
    <property type="entry name" value="G_TR_CS"/>
</dbReference>
<dbReference type="Pfam" id="PF03144">
    <property type="entry name" value="GTP_EFTU_D2"/>
    <property type="match status" value="1"/>
</dbReference>
<evidence type="ECO:0000256" key="8">
    <source>
        <dbReference type="NCBIfam" id="TIGR00484"/>
    </source>
</evidence>
<dbReference type="CDD" id="cd04088">
    <property type="entry name" value="EFG_mtEFG_II"/>
    <property type="match status" value="1"/>
</dbReference>
<keyword evidence="4 7" id="KW-0648">Protein biosynthesis</keyword>
<evidence type="ECO:0000256" key="6">
    <source>
        <dbReference type="ARBA" id="ARBA00024731"/>
    </source>
</evidence>
<keyword evidence="3 7" id="KW-0251">Elongation factor</keyword>
<dbReference type="AlphaFoldDB" id="A0A510UX71"/>
<dbReference type="Gene3D" id="3.30.230.10">
    <property type="match status" value="1"/>
</dbReference>
<dbReference type="FunFam" id="3.40.50.300:FF:000029">
    <property type="entry name" value="Elongation factor G"/>
    <property type="match status" value="1"/>
</dbReference>
<dbReference type="InterPro" id="IPR035649">
    <property type="entry name" value="EFG_V"/>
</dbReference>
<evidence type="ECO:0000313" key="12">
    <source>
        <dbReference type="Proteomes" id="UP000321386"/>
    </source>
</evidence>
<dbReference type="Gene3D" id="3.30.70.240">
    <property type="match status" value="1"/>
</dbReference>
<dbReference type="GO" id="GO:0005525">
    <property type="term" value="F:GTP binding"/>
    <property type="evidence" value="ECO:0007669"/>
    <property type="project" value="UniProtKB-UniRule"/>
</dbReference>
<dbReference type="CDD" id="cd03713">
    <property type="entry name" value="EFG_mtEFG_C"/>
    <property type="match status" value="1"/>
</dbReference>
<feature type="region of interest" description="Disordered" evidence="9">
    <location>
        <begin position="1"/>
        <end position="21"/>
    </location>
</feature>
<dbReference type="Pfam" id="PF14492">
    <property type="entry name" value="EFG_III"/>
    <property type="match status" value="1"/>
</dbReference>
<dbReference type="EMBL" id="BJUA01000008">
    <property type="protein sequence ID" value="GEK18111.1"/>
    <property type="molecule type" value="Genomic_DNA"/>
</dbReference>
<evidence type="ECO:0000256" key="4">
    <source>
        <dbReference type="ARBA" id="ARBA00022917"/>
    </source>
</evidence>
<dbReference type="InterPro" id="IPR005517">
    <property type="entry name" value="Transl_elong_EFG/EF2_IV"/>
</dbReference>
<dbReference type="InterPro" id="IPR000795">
    <property type="entry name" value="T_Tr_GTP-bd_dom"/>
</dbReference>
<dbReference type="InterPro" id="IPR047872">
    <property type="entry name" value="EFG_IV"/>
</dbReference>
<evidence type="ECO:0000256" key="3">
    <source>
        <dbReference type="ARBA" id="ARBA00022768"/>
    </source>
</evidence>
<comment type="caution">
    <text evidence="11">The sequence shown here is derived from an EMBL/GenBank/DDBJ whole genome shotgun (WGS) entry which is preliminary data.</text>
</comment>
<dbReference type="FunFam" id="3.30.230.10:FF:000003">
    <property type="entry name" value="Elongation factor G"/>
    <property type="match status" value="1"/>
</dbReference>
<dbReference type="InterPro" id="IPR004161">
    <property type="entry name" value="EFTu-like_2"/>
</dbReference>
<dbReference type="SMART" id="SM00889">
    <property type="entry name" value="EFG_IV"/>
    <property type="match status" value="1"/>
</dbReference>
<dbReference type="PROSITE" id="PS00301">
    <property type="entry name" value="G_TR_1"/>
    <property type="match status" value="1"/>
</dbReference>
<sequence>MRLARPRASRPHPTEPTDKGQTNVALDVLTDLTKVRNIGIMAHIDAGKTTTTERILFYTGVNYKIGETHDGASTMDWMEQEQERGITITSAATTCYWKNNQINIIDTPGHVDFTVEVERSLRVLDGAVAVFDGKEGVEPQSETVWRQADKYDVPRICFVNKMDKLGADFYFTVKTIVDRLKAKPLVIQLPIGAENDFIGVVDLVEQRALVWRGETALGEKYEVEEIPADLVEKAEQYRAELLEAVAESDDELLEKFLGGEELTVEEIKAGIRKLTVASEAYPVLCGSAFKNKGVQPMLDAVIDYLPTPLDVPAVQGHDVKDAEVVVERHPDAKEPFSALAFKVAAHPFFGKLTYVRVYSGTVEQGAQVLNSTKGKKERIGKLFQMHSNKENPVQEATAGHIYAFIGLKDVTTGDTLCDANAPVVLESMTFPEPVIDVAIEPKTKGDQEKLSIAIQKLAEEDPTFRVKLDEETGQTVIGGMGELHLDILVDRMRREFKVEANVGKPQVAYRETIRRKVEKIDYTHKKQTGGSGQYAKVQMTFEPLDPAEGELYEFENQVTGGRVPREYIPSVDAGIQSAMQLGVLAGFPLVGVKAILLDGAAHDVDSSEMAFKIAGSMILKEAVRKADPALLEPIMAVEVRTPEDYMGDVIGDLNSRRGMIQSMEDATGVKVIRAQVPLSEMFGYVGDLRSKTQGRAVYSMQFDSYAEVPRAVADEIIKKTRGE</sequence>
<feature type="binding site" evidence="7">
    <location>
        <begin position="106"/>
        <end position="110"/>
    </location>
    <ligand>
        <name>GTP</name>
        <dbReference type="ChEBI" id="CHEBI:37565"/>
    </ligand>
</feature>
<keyword evidence="2 7" id="KW-0547">Nucleotide-binding</keyword>
<feature type="domain" description="Tr-type G" evidence="10">
    <location>
        <begin position="33"/>
        <end position="309"/>
    </location>
</feature>
<keyword evidence="12" id="KW-1185">Reference proteome</keyword>
<dbReference type="FunFam" id="3.30.70.870:FF:000001">
    <property type="entry name" value="Elongation factor G"/>
    <property type="match status" value="1"/>
</dbReference>
<dbReference type="GO" id="GO:0003924">
    <property type="term" value="F:GTPase activity"/>
    <property type="evidence" value="ECO:0007669"/>
    <property type="project" value="InterPro"/>
</dbReference>
<dbReference type="FunFam" id="2.40.30.10:FF:000006">
    <property type="entry name" value="Elongation factor G"/>
    <property type="match status" value="1"/>
</dbReference>
<dbReference type="Pfam" id="PF03764">
    <property type="entry name" value="EFG_IV"/>
    <property type="match status" value="1"/>
</dbReference>
<dbReference type="Gene3D" id="3.40.50.300">
    <property type="entry name" value="P-loop containing nucleotide triphosphate hydrolases"/>
    <property type="match status" value="1"/>
</dbReference>
<dbReference type="NCBIfam" id="NF009381">
    <property type="entry name" value="PRK12740.1-5"/>
    <property type="match status" value="1"/>
</dbReference>
<dbReference type="SUPFAM" id="SSF54211">
    <property type="entry name" value="Ribosomal protein S5 domain 2-like"/>
    <property type="match status" value="1"/>
</dbReference>
<comment type="subcellular location">
    <subcellularLocation>
        <location evidence="7">Cytoplasm</location>
    </subcellularLocation>
</comment>
<name>A0A510UX71_9CELL</name>
<dbReference type="InterPro" id="IPR009000">
    <property type="entry name" value="Transl_B-barrel_sf"/>
</dbReference>
<dbReference type="SUPFAM" id="SSF50447">
    <property type="entry name" value="Translation proteins"/>
    <property type="match status" value="1"/>
</dbReference>
<dbReference type="HAMAP" id="MF_00054_B">
    <property type="entry name" value="EF_G_EF_2_B"/>
    <property type="match status" value="1"/>
</dbReference>